<dbReference type="AlphaFoldDB" id="A0A976M980"/>
<dbReference type="EMBL" id="CP056069">
    <property type="protein sequence ID" value="UKJ99991.2"/>
    <property type="molecule type" value="Genomic_DNA"/>
</dbReference>
<organism evidence="2 3">
    <name type="scientific">Theileria orientalis</name>
    <dbReference type="NCBI Taxonomy" id="68886"/>
    <lineage>
        <taxon>Eukaryota</taxon>
        <taxon>Sar</taxon>
        <taxon>Alveolata</taxon>
        <taxon>Apicomplexa</taxon>
        <taxon>Aconoidasida</taxon>
        <taxon>Piroplasmida</taxon>
        <taxon>Theileriidae</taxon>
        <taxon>Theileria</taxon>
    </lineage>
</organism>
<protein>
    <submittedName>
        <fullName evidence="2">Uncharacterized protein</fullName>
    </submittedName>
</protein>
<proteinExistence type="predicted"/>
<name>A0A976M980_THEOR</name>
<accession>A0A976M980</accession>
<dbReference type="Proteomes" id="UP000244811">
    <property type="component" value="Chromosome 1"/>
</dbReference>
<gene>
    <name evidence="2" type="ORF">MACK_000057</name>
</gene>
<evidence type="ECO:0000256" key="1">
    <source>
        <dbReference type="SAM" id="SignalP"/>
    </source>
</evidence>
<evidence type="ECO:0000313" key="2">
    <source>
        <dbReference type="EMBL" id="UKJ99991.2"/>
    </source>
</evidence>
<keyword evidence="1" id="KW-0732">Signal</keyword>
<feature type="signal peptide" evidence="1">
    <location>
        <begin position="1"/>
        <end position="18"/>
    </location>
</feature>
<evidence type="ECO:0000313" key="3">
    <source>
        <dbReference type="Proteomes" id="UP000244811"/>
    </source>
</evidence>
<feature type="chain" id="PRO_5037777564" evidence="1">
    <location>
        <begin position="19"/>
        <end position="184"/>
    </location>
</feature>
<sequence length="184" mass="20034">MNTILSVLSVLAVASVSAAPFVLDAALLAKGHEKLSVLHHVGYLEGEESSATRADSRRLRFVLLVPRFSHLSEFKEGFSSLHVGGTAKLHAFTKLDDGEHLLELVGFSDCKTWHAALVRLFRPASGLVSNRLVARDTKDHLVADLAGLADFLHGRVYASDFAQLVKKGLPAHELVLRLRALLPL</sequence>
<reference evidence="2" key="1">
    <citation type="submission" date="2022-07" db="EMBL/GenBank/DDBJ databases">
        <title>Evaluation of T. orientalis genome assembly methods using nanopore sequencing and analysis of variation between genomes.</title>
        <authorList>
            <person name="Yam J."/>
            <person name="Micallef M.L."/>
            <person name="Liu M."/>
            <person name="Djordjevic S.P."/>
            <person name="Bogema D.R."/>
            <person name="Jenkins C."/>
        </authorList>
    </citation>
    <scope>NUCLEOTIDE SEQUENCE</scope>
    <source>
        <strain evidence="2">Goon Nure</strain>
    </source>
</reference>